<accession>A0A1I4UR45</accession>
<keyword evidence="2" id="KW-1185">Reference proteome</keyword>
<dbReference type="Proteomes" id="UP000199048">
    <property type="component" value="Unassembled WGS sequence"/>
</dbReference>
<dbReference type="RefSeq" id="WP_092047075.1">
    <property type="nucleotide sequence ID" value="NZ_FOTK01000075.1"/>
</dbReference>
<gene>
    <name evidence="1" type="ORF">SAMN05192568_107516</name>
</gene>
<organism evidence="1 2">
    <name type="scientific">Methylobacterium pseudosasicola</name>
    <dbReference type="NCBI Taxonomy" id="582667"/>
    <lineage>
        <taxon>Bacteria</taxon>
        <taxon>Pseudomonadati</taxon>
        <taxon>Pseudomonadota</taxon>
        <taxon>Alphaproteobacteria</taxon>
        <taxon>Hyphomicrobiales</taxon>
        <taxon>Methylobacteriaceae</taxon>
        <taxon>Methylobacterium</taxon>
    </lineage>
</organism>
<protein>
    <submittedName>
        <fullName evidence="1">Uncharacterized protein</fullName>
    </submittedName>
</protein>
<name>A0A1I4UR45_9HYPH</name>
<dbReference type="EMBL" id="FOTK01000075">
    <property type="protein sequence ID" value="SFM91459.1"/>
    <property type="molecule type" value="Genomic_DNA"/>
</dbReference>
<proteinExistence type="predicted"/>
<dbReference type="OrthoDB" id="9906150at2"/>
<dbReference type="AlphaFoldDB" id="A0A1I4UR45"/>
<evidence type="ECO:0000313" key="1">
    <source>
        <dbReference type="EMBL" id="SFM91459.1"/>
    </source>
</evidence>
<reference evidence="2" key="1">
    <citation type="submission" date="2016-10" db="EMBL/GenBank/DDBJ databases">
        <authorList>
            <person name="Varghese N."/>
            <person name="Submissions S."/>
        </authorList>
    </citation>
    <scope>NUCLEOTIDE SEQUENCE [LARGE SCALE GENOMIC DNA]</scope>
    <source>
        <strain evidence="2">BL36</strain>
    </source>
</reference>
<sequence length="85" mass="8929">MTEDVTFRSDKAAPVQLDGAQTDFTLPICLPDPELMVGEALAVLVVTTVEGQQVGVPMGVNGLEYLLGIVEAGLRVMREDVGGAN</sequence>
<evidence type="ECO:0000313" key="2">
    <source>
        <dbReference type="Proteomes" id="UP000199048"/>
    </source>
</evidence>